<protein>
    <submittedName>
        <fullName evidence="3">Uncharacterized protein C12orf71 homolog</fullName>
    </submittedName>
</protein>
<proteinExistence type="predicted"/>
<keyword evidence="2" id="KW-1185">Reference proteome</keyword>
<dbReference type="RefSeq" id="XP_004623938.1">
    <property type="nucleotide sequence ID" value="XM_004623881.1"/>
</dbReference>
<gene>
    <name evidence="3" type="primary">LOC101586958</name>
</gene>
<feature type="compositionally biased region" description="Basic and acidic residues" evidence="1">
    <location>
        <begin position="147"/>
        <end position="160"/>
    </location>
</feature>
<evidence type="ECO:0000313" key="3">
    <source>
        <dbReference type="RefSeq" id="XP_004623938.1"/>
    </source>
</evidence>
<dbReference type="AlphaFoldDB" id="A0A6P3EJ95"/>
<dbReference type="PANTHER" id="PTHR36462:SF1">
    <property type="entry name" value="CHROMOSOME 12 OPEN READING FRAME 71"/>
    <property type="match status" value="1"/>
</dbReference>
<feature type="compositionally biased region" description="Basic and acidic residues" evidence="1">
    <location>
        <begin position="129"/>
        <end position="140"/>
    </location>
</feature>
<accession>A0A6P3EJ95</accession>
<dbReference type="OrthoDB" id="9450944at2759"/>
<evidence type="ECO:0000313" key="2">
    <source>
        <dbReference type="Proteomes" id="UP000515203"/>
    </source>
</evidence>
<reference evidence="3" key="1">
    <citation type="submission" date="2025-08" db="UniProtKB">
        <authorList>
            <consortium name="RefSeq"/>
        </authorList>
    </citation>
    <scope>IDENTIFICATION</scope>
</reference>
<feature type="region of interest" description="Disordered" evidence="1">
    <location>
        <begin position="129"/>
        <end position="166"/>
    </location>
</feature>
<name>A0A6P3EJ95_OCTDE</name>
<dbReference type="GeneID" id="101586958"/>
<dbReference type="Pfam" id="PF15480">
    <property type="entry name" value="DUF4640"/>
    <property type="match status" value="2"/>
</dbReference>
<sequence length="310" mass="35096">MDSVLNISVLFSPTKENISLQEKIPEDTISTGISSENLLPPIQGKGGLESTSTCLSQQNLVQDNSEQICQLDIVMSWDNNDNFNETISLENLSGGEGLLNRCPKDQSVLTEEKLDDPVKVLETFEEVHEDKQEYKTDDNKNQNCDIENDKENRRNNKNDDSDYTELIPAEDVKPYSSSETLMPQVSGQECDVGQGLIKNQQKNEDVQAPEIVPMPTGQELAEDMGGEVIGNPNTCTANTCTGISEQQEEDEQTTSCLSVGQLFRWLRKRILLTLQRKQDPDEVTEGHKRHIQRRFFRRSYKIQPEEQLEN</sequence>
<evidence type="ECO:0000256" key="1">
    <source>
        <dbReference type="SAM" id="MobiDB-lite"/>
    </source>
</evidence>
<dbReference type="Proteomes" id="UP000515203">
    <property type="component" value="Unplaced"/>
</dbReference>
<organism evidence="2 3">
    <name type="scientific">Octodon degus</name>
    <name type="common">Degu</name>
    <name type="synonym">Sciurus degus</name>
    <dbReference type="NCBI Taxonomy" id="10160"/>
    <lineage>
        <taxon>Eukaryota</taxon>
        <taxon>Metazoa</taxon>
        <taxon>Chordata</taxon>
        <taxon>Craniata</taxon>
        <taxon>Vertebrata</taxon>
        <taxon>Euteleostomi</taxon>
        <taxon>Mammalia</taxon>
        <taxon>Eutheria</taxon>
        <taxon>Euarchontoglires</taxon>
        <taxon>Glires</taxon>
        <taxon>Rodentia</taxon>
        <taxon>Hystricomorpha</taxon>
        <taxon>Octodontidae</taxon>
        <taxon>Octodon</taxon>
    </lineage>
</organism>
<dbReference type="InterPro" id="IPR027908">
    <property type="entry name" value="DUF4640"/>
</dbReference>
<dbReference type="PANTHER" id="PTHR36462">
    <property type="entry name" value="CHROMOSOME 12 OPEN READING FRAME 71"/>
    <property type="match status" value="1"/>
</dbReference>
<dbReference type="InParanoid" id="A0A6P3EJ95"/>